<dbReference type="GO" id="GO:0003700">
    <property type="term" value="F:DNA-binding transcription factor activity"/>
    <property type="evidence" value="ECO:0007669"/>
    <property type="project" value="InterPro"/>
</dbReference>
<dbReference type="STRING" id="1210086.GCA_001613105_05987"/>
<dbReference type="GO" id="GO:0006950">
    <property type="term" value="P:response to stress"/>
    <property type="evidence" value="ECO:0007669"/>
    <property type="project" value="TreeGrafter"/>
</dbReference>
<dbReference type="PROSITE" id="PS50995">
    <property type="entry name" value="HTH_MARR_2"/>
    <property type="match status" value="1"/>
</dbReference>
<evidence type="ECO:0000259" key="4">
    <source>
        <dbReference type="PROSITE" id="PS50995"/>
    </source>
</evidence>
<dbReference type="Gene3D" id="1.10.10.10">
    <property type="entry name" value="Winged helix-like DNA-binding domain superfamily/Winged helix DNA-binding domain"/>
    <property type="match status" value="1"/>
</dbReference>
<dbReference type="SUPFAM" id="SSF46785">
    <property type="entry name" value="Winged helix' DNA-binding domain"/>
    <property type="match status" value="1"/>
</dbReference>
<gene>
    <name evidence="5" type="ORF">DFR76_1032</name>
</gene>
<protein>
    <submittedName>
        <fullName evidence="5">MarR family transcriptional regulator</fullName>
    </submittedName>
</protein>
<accession>A0A370I9Y2</accession>
<reference evidence="5 6" key="1">
    <citation type="submission" date="2018-07" db="EMBL/GenBank/DDBJ databases">
        <title>Genomic Encyclopedia of Type Strains, Phase IV (KMG-IV): sequencing the most valuable type-strain genomes for metagenomic binning, comparative biology and taxonomic classification.</title>
        <authorList>
            <person name="Goeker M."/>
        </authorList>
    </citation>
    <scope>NUCLEOTIDE SEQUENCE [LARGE SCALE GENOMIC DNA]</scope>
    <source>
        <strain evidence="5 6">DSM 44290</strain>
    </source>
</reference>
<dbReference type="AlphaFoldDB" id="A0A370I9Y2"/>
<evidence type="ECO:0000256" key="2">
    <source>
        <dbReference type="ARBA" id="ARBA00023125"/>
    </source>
</evidence>
<comment type="caution">
    <text evidence="5">The sequence shown here is derived from an EMBL/GenBank/DDBJ whole genome shotgun (WGS) entry which is preliminary data.</text>
</comment>
<dbReference type="InterPro" id="IPR036388">
    <property type="entry name" value="WH-like_DNA-bd_sf"/>
</dbReference>
<evidence type="ECO:0000256" key="3">
    <source>
        <dbReference type="ARBA" id="ARBA00023163"/>
    </source>
</evidence>
<keyword evidence="3" id="KW-0804">Transcription</keyword>
<organism evidence="5 6">
    <name type="scientific">Nocardia pseudobrasiliensis</name>
    <dbReference type="NCBI Taxonomy" id="45979"/>
    <lineage>
        <taxon>Bacteria</taxon>
        <taxon>Bacillati</taxon>
        <taxon>Actinomycetota</taxon>
        <taxon>Actinomycetes</taxon>
        <taxon>Mycobacteriales</taxon>
        <taxon>Nocardiaceae</taxon>
        <taxon>Nocardia</taxon>
    </lineage>
</organism>
<dbReference type="InterPro" id="IPR039422">
    <property type="entry name" value="MarR/SlyA-like"/>
</dbReference>
<dbReference type="EMBL" id="QQBC01000003">
    <property type="protein sequence ID" value="RDI66931.1"/>
    <property type="molecule type" value="Genomic_DNA"/>
</dbReference>
<dbReference type="PANTHER" id="PTHR33164">
    <property type="entry name" value="TRANSCRIPTIONAL REGULATOR, MARR FAMILY"/>
    <property type="match status" value="1"/>
</dbReference>
<dbReference type="PRINTS" id="PR00598">
    <property type="entry name" value="HTHMARR"/>
</dbReference>
<sequence length="142" mass="15501">MAHPGDAVFHLMRRVLQDHGAVWQSKLPELTKPQFAVLSTVAATPDIDQVTVGARAAVDKATLAGMLRRLEERGLITKTADSVDRRRFLLRLTAKGKAVVRATTPLADDADAQLLTRLTATEQRQLRKLLLKLAAPDGADTQ</sequence>
<proteinExistence type="predicted"/>
<dbReference type="GO" id="GO:0003677">
    <property type="term" value="F:DNA binding"/>
    <property type="evidence" value="ECO:0007669"/>
    <property type="project" value="UniProtKB-KW"/>
</dbReference>
<dbReference type="InterPro" id="IPR000835">
    <property type="entry name" value="HTH_MarR-typ"/>
</dbReference>
<dbReference type="RefSeq" id="WP_068004909.1">
    <property type="nucleotide sequence ID" value="NZ_QQBC01000003.1"/>
</dbReference>
<feature type="domain" description="HTH marR-type" evidence="4">
    <location>
        <begin position="5"/>
        <end position="135"/>
    </location>
</feature>
<name>A0A370I9Y2_9NOCA</name>
<keyword evidence="6" id="KW-1185">Reference proteome</keyword>
<dbReference type="SMART" id="SM00347">
    <property type="entry name" value="HTH_MARR"/>
    <property type="match status" value="1"/>
</dbReference>
<dbReference type="Proteomes" id="UP000254869">
    <property type="component" value="Unassembled WGS sequence"/>
</dbReference>
<dbReference type="PROSITE" id="PS01117">
    <property type="entry name" value="HTH_MARR_1"/>
    <property type="match status" value="1"/>
</dbReference>
<dbReference type="InterPro" id="IPR023187">
    <property type="entry name" value="Tscrpt_reg_MarR-type_CS"/>
</dbReference>
<keyword evidence="2" id="KW-0238">DNA-binding</keyword>
<dbReference type="InterPro" id="IPR036390">
    <property type="entry name" value="WH_DNA-bd_sf"/>
</dbReference>
<keyword evidence="1" id="KW-0805">Transcription regulation</keyword>
<evidence type="ECO:0000256" key="1">
    <source>
        <dbReference type="ARBA" id="ARBA00023015"/>
    </source>
</evidence>
<evidence type="ECO:0000313" key="6">
    <source>
        <dbReference type="Proteomes" id="UP000254869"/>
    </source>
</evidence>
<dbReference type="Pfam" id="PF01047">
    <property type="entry name" value="MarR"/>
    <property type="match status" value="1"/>
</dbReference>
<evidence type="ECO:0000313" key="5">
    <source>
        <dbReference type="EMBL" id="RDI66931.1"/>
    </source>
</evidence>
<dbReference type="PANTHER" id="PTHR33164:SF95">
    <property type="entry name" value="TRANSCRIPTIONAL REGULATOR"/>
    <property type="match status" value="1"/>
</dbReference>